<gene>
    <name evidence="2" type="ORF">SAMN05192542_104499</name>
</gene>
<sequence>MSQSLGAYLAAIAAMVFVAIWLAARQWRVRRLAKVVQPGAQRIPARTDSNL</sequence>
<dbReference type="RefSeq" id="WP_167627111.1">
    <property type="nucleotide sequence ID" value="NZ_FNSR01000002.1"/>
</dbReference>
<evidence type="ECO:0000313" key="2">
    <source>
        <dbReference type="EMBL" id="SEL02461.1"/>
    </source>
</evidence>
<dbReference type="EMBL" id="FOAJ01000004">
    <property type="protein sequence ID" value="SEL02461.1"/>
    <property type="molecule type" value="Genomic_DNA"/>
</dbReference>
<accession>A0A1H7LU35</accession>
<evidence type="ECO:0000256" key="1">
    <source>
        <dbReference type="SAM" id="Phobius"/>
    </source>
</evidence>
<feature type="transmembrane region" description="Helical" evidence="1">
    <location>
        <begin position="6"/>
        <end position="24"/>
    </location>
</feature>
<keyword evidence="1" id="KW-0472">Membrane</keyword>
<keyword evidence="1" id="KW-0812">Transmembrane</keyword>
<evidence type="ECO:0000313" key="3">
    <source>
        <dbReference type="Proteomes" id="UP000199120"/>
    </source>
</evidence>
<keyword evidence="3" id="KW-1185">Reference proteome</keyword>
<keyword evidence="1" id="KW-1133">Transmembrane helix</keyword>
<name>A0A1H7LU35_9BURK</name>
<organism evidence="2 3">
    <name type="scientific">Paraburkholderia caballeronis</name>
    <dbReference type="NCBI Taxonomy" id="416943"/>
    <lineage>
        <taxon>Bacteria</taxon>
        <taxon>Pseudomonadati</taxon>
        <taxon>Pseudomonadota</taxon>
        <taxon>Betaproteobacteria</taxon>
        <taxon>Burkholderiales</taxon>
        <taxon>Burkholderiaceae</taxon>
        <taxon>Paraburkholderia</taxon>
    </lineage>
</organism>
<protein>
    <submittedName>
        <fullName evidence="2">Uncharacterized protein</fullName>
    </submittedName>
</protein>
<dbReference type="Proteomes" id="UP000199120">
    <property type="component" value="Unassembled WGS sequence"/>
</dbReference>
<proteinExistence type="predicted"/>
<reference evidence="3" key="1">
    <citation type="submission" date="2016-10" db="EMBL/GenBank/DDBJ databases">
        <authorList>
            <person name="Varghese N."/>
            <person name="Submissions S."/>
        </authorList>
    </citation>
    <scope>NUCLEOTIDE SEQUENCE [LARGE SCALE GENOMIC DNA]</scope>
    <source>
        <strain evidence="3">LMG 26416</strain>
    </source>
</reference>
<dbReference type="AlphaFoldDB" id="A0A1H7LU35"/>